<dbReference type="InterPro" id="IPR029061">
    <property type="entry name" value="THDP-binding"/>
</dbReference>
<dbReference type="SUPFAM" id="SSF52922">
    <property type="entry name" value="TK C-terminal domain-like"/>
    <property type="match status" value="1"/>
</dbReference>
<dbReference type="EMBL" id="GEDC01007266">
    <property type="protein sequence ID" value="JAS30032.1"/>
    <property type="molecule type" value="Transcribed_RNA"/>
</dbReference>
<evidence type="ECO:0000256" key="3">
    <source>
        <dbReference type="ARBA" id="ARBA00023052"/>
    </source>
</evidence>
<dbReference type="EMBL" id="GEDC01018938">
    <property type="protein sequence ID" value="JAS18360.1"/>
    <property type="molecule type" value="Transcribed_RNA"/>
</dbReference>
<dbReference type="InterPro" id="IPR033248">
    <property type="entry name" value="Transketolase_C"/>
</dbReference>
<dbReference type="Pfam" id="PF02780">
    <property type="entry name" value="Transketolase_C"/>
    <property type="match status" value="1"/>
</dbReference>
<evidence type="ECO:0000256" key="5">
    <source>
        <dbReference type="RuleBase" id="RU364074"/>
    </source>
</evidence>
<dbReference type="InterPro" id="IPR005475">
    <property type="entry name" value="Transketolase-like_Pyr-bd"/>
</dbReference>
<dbReference type="InterPro" id="IPR027110">
    <property type="entry name" value="PDHB_mito-type"/>
</dbReference>
<dbReference type="FunFam" id="3.40.50.920:FF:000001">
    <property type="entry name" value="Pyruvate dehydrogenase E1 beta subunit"/>
    <property type="match status" value="1"/>
</dbReference>
<keyword evidence="4 5" id="KW-0670">Pyruvate</keyword>
<dbReference type="EC" id="1.2.4.1" evidence="5"/>
<dbReference type="FunFam" id="3.40.50.970:FF:000001">
    <property type="entry name" value="Pyruvate dehydrogenase E1 beta subunit"/>
    <property type="match status" value="1"/>
</dbReference>
<evidence type="ECO:0000313" key="7">
    <source>
        <dbReference type="EMBL" id="JAS18360.1"/>
    </source>
</evidence>
<dbReference type="AlphaFoldDB" id="A0A1B6DWI9"/>
<dbReference type="InterPro" id="IPR009014">
    <property type="entry name" value="Transketo_C/PFOR_II"/>
</dbReference>
<sequence>MYVRRYFNLLFPNVLRRRFSSTVELTVRDALNMTLDEELERDKNIVIIGEEVGLYNGAYKVTRGLMEKHGQGRVIDTPITEQGFAGISIGAALAGLRPICEFMTFNFSMQAIDQVINSAGKLFYMSGGVFCVPIVFRGPNGPAVGVGAAHSQCYAAWYSHCPGLKVLSPYSSEDAKGLLRAAIRDNDPVVFLENELMYNETFSLSSEAMSKDFILPIGKSKIEKEGKHVTVVGYSVSVHLCLAAAKVLESENILCEVINLRSLRPLDFDTIEKSVKKTNHLVTVEIGFPHCGIGSEICARVMESEVFFHLDSPVLRVTQADVPVPYAKSLEFLATPQVHDIVNVVKKIVTNKTAKAIVK</sequence>
<dbReference type="SUPFAM" id="SSF52518">
    <property type="entry name" value="Thiamin diphosphate-binding fold (THDP-binding)"/>
    <property type="match status" value="1"/>
</dbReference>
<comment type="function">
    <text evidence="5">The pyruvate dehydrogenase complex catalyzes the overall conversion of pyruvate to acetyl-CoA and CO2.</text>
</comment>
<comment type="catalytic activity">
    <reaction evidence="5">
        <text>N(6)-[(R)-lipoyl]-L-lysyl-[protein] + pyruvate + H(+) = N(6)-[(R)-S(8)-acetyldihydrolipoyl]-L-lysyl-[protein] + CO2</text>
        <dbReference type="Rhea" id="RHEA:19189"/>
        <dbReference type="Rhea" id="RHEA-COMP:10474"/>
        <dbReference type="Rhea" id="RHEA-COMP:10478"/>
        <dbReference type="ChEBI" id="CHEBI:15361"/>
        <dbReference type="ChEBI" id="CHEBI:15378"/>
        <dbReference type="ChEBI" id="CHEBI:16526"/>
        <dbReference type="ChEBI" id="CHEBI:83099"/>
        <dbReference type="ChEBI" id="CHEBI:83111"/>
        <dbReference type="EC" id="1.2.4.1"/>
    </reaction>
</comment>
<dbReference type="GO" id="GO:0004739">
    <property type="term" value="F:pyruvate dehydrogenase (acetyl-transferring) activity"/>
    <property type="evidence" value="ECO:0007669"/>
    <property type="project" value="UniProtKB-UniRule"/>
</dbReference>
<reference evidence="8" key="1">
    <citation type="submission" date="2015-12" db="EMBL/GenBank/DDBJ databases">
        <title>De novo transcriptome assembly of four potential Pierce s Disease insect vectors from Arizona vineyards.</title>
        <authorList>
            <person name="Tassone E.E."/>
        </authorList>
    </citation>
    <scope>NUCLEOTIDE SEQUENCE</scope>
</reference>
<dbReference type="GO" id="GO:0006086">
    <property type="term" value="P:pyruvate decarboxylation to acetyl-CoA"/>
    <property type="evidence" value="ECO:0007669"/>
    <property type="project" value="InterPro"/>
</dbReference>
<protein>
    <recommendedName>
        <fullName evidence="5">Pyruvate dehydrogenase E1 component subunit beta</fullName>
        <ecNumber evidence="5">1.2.4.1</ecNumber>
    </recommendedName>
</protein>
<dbReference type="Gene3D" id="3.40.50.920">
    <property type="match status" value="1"/>
</dbReference>
<name>A0A1B6DWI9_9HEMI</name>
<dbReference type="Pfam" id="PF02779">
    <property type="entry name" value="Transket_pyr"/>
    <property type="match status" value="1"/>
</dbReference>
<evidence type="ECO:0000313" key="8">
    <source>
        <dbReference type="EMBL" id="JAS30032.1"/>
    </source>
</evidence>
<comment type="cofactor">
    <cofactor evidence="1 5">
        <name>thiamine diphosphate</name>
        <dbReference type="ChEBI" id="CHEBI:58937"/>
    </cofactor>
</comment>
<proteinExistence type="predicted"/>
<feature type="domain" description="Transketolase-like pyrimidine-binding" evidence="6">
    <location>
        <begin position="25"/>
        <end position="200"/>
    </location>
</feature>
<dbReference type="NCBIfam" id="NF006667">
    <property type="entry name" value="PRK09212.1"/>
    <property type="match status" value="1"/>
</dbReference>
<evidence type="ECO:0000256" key="4">
    <source>
        <dbReference type="ARBA" id="ARBA00023317"/>
    </source>
</evidence>
<evidence type="ECO:0000259" key="6">
    <source>
        <dbReference type="SMART" id="SM00861"/>
    </source>
</evidence>
<evidence type="ECO:0000256" key="2">
    <source>
        <dbReference type="ARBA" id="ARBA00023002"/>
    </source>
</evidence>
<dbReference type="Gene3D" id="3.40.50.970">
    <property type="match status" value="1"/>
</dbReference>
<gene>
    <name evidence="8" type="ORF">g.4232</name>
    <name evidence="7" type="ORF">g.4233</name>
</gene>
<dbReference type="PANTHER" id="PTHR11624">
    <property type="entry name" value="DEHYDROGENASE RELATED"/>
    <property type="match status" value="1"/>
</dbReference>
<organism evidence="8">
    <name type="scientific">Clastoptera arizonana</name>
    <name type="common">Arizona spittle bug</name>
    <dbReference type="NCBI Taxonomy" id="38151"/>
    <lineage>
        <taxon>Eukaryota</taxon>
        <taxon>Metazoa</taxon>
        <taxon>Ecdysozoa</taxon>
        <taxon>Arthropoda</taxon>
        <taxon>Hexapoda</taxon>
        <taxon>Insecta</taxon>
        <taxon>Pterygota</taxon>
        <taxon>Neoptera</taxon>
        <taxon>Paraneoptera</taxon>
        <taxon>Hemiptera</taxon>
        <taxon>Auchenorrhyncha</taxon>
        <taxon>Cercopoidea</taxon>
        <taxon>Clastopteridae</taxon>
        <taxon>Clastoptera</taxon>
    </lineage>
</organism>
<keyword evidence="3 5" id="KW-0786">Thiamine pyrophosphate</keyword>
<evidence type="ECO:0000256" key="1">
    <source>
        <dbReference type="ARBA" id="ARBA00001964"/>
    </source>
</evidence>
<dbReference type="SMART" id="SM00861">
    <property type="entry name" value="Transket_pyr"/>
    <property type="match status" value="1"/>
</dbReference>
<dbReference type="PANTHER" id="PTHR11624:SF96">
    <property type="entry name" value="PYRUVATE DEHYDROGENASE E1 COMPONENT SUBUNIT BETA, MITOCHONDRIAL"/>
    <property type="match status" value="1"/>
</dbReference>
<keyword evidence="2 5" id="KW-0560">Oxidoreductase</keyword>
<accession>A0A1B6DWI9</accession>
<dbReference type="NCBIfam" id="NF008854">
    <property type="entry name" value="PRK11892.1"/>
    <property type="match status" value="1"/>
</dbReference>
<dbReference type="CDD" id="cd07036">
    <property type="entry name" value="TPP_PYR_E1-PDHc-beta_like"/>
    <property type="match status" value="1"/>
</dbReference>